<dbReference type="SUPFAM" id="SSF51905">
    <property type="entry name" value="FAD/NAD(P)-binding domain"/>
    <property type="match status" value="1"/>
</dbReference>
<feature type="domain" description="FAD-binding" evidence="1">
    <location>
        <begin position="21"/>
        <end position="363"/>
    </location>
</feature>
<reference evidence="2" key="1">
    <citation type="submission" date="2009-02" db="EMBL/GenBank/DDBJ databases">
        <title>Full length sequence-verified cDNA sequences from Sitka spruce (Picea sitchensis).</title>
        <authorList>
            <person name="Reid K.E."/>
            <person name="Liao N."/>
            <person name="Ralph S."/>
            <person name="Kolosova N."/>
            <person name="Oddy C."/>
            <person name="Moore R."/>
            <person name="Mayo M."/>
            <person name="Wagner S."/>
            <person name="King J."/>
            <person name="Yanchuk A."/>
            <person name="Holt R."/>
            <person name="Jones S."/>
            <person name="Marra M."/>
            <person name="Ritland C.E."/>
            <person name="Ritland K."/>
            <person name="Bohlmann J."/>
        </authorList>
    </citation>
    <scope>NUCLEOTIDE SEQUENCE</scope>
    <source>
        <tissue evidence="2">Green portion of the leader tissue</tissue>
    </source>
</reference>
<organism evidence="2">
    <name type="scientific">Picea sitchensis</name>
    <name type="common">Sitka spruce</name>
    <name type="synonym">Pinus sitchensis</name>
    <dbReference type="NCBI Taxonomy" id="3332"/>
    <lineage>
        <taxon>Eukaryota</taxon>
        <taxon>Viridiplantae</taxon>
        <taxon>Streptophyta</taxon>
        <taxon>Embryophyta</taxon>
        <taxon>Tracheophyta</taxon>
        <taxon>Spermatophyta</taxon>
        <taxon>Pinopsida</taxon>
        <taxon>Pinidae</taxon>
        <taxon>Conifers I</taxon>
        <taxon>Pinales</taxon>
        <taxon>Pinaceae</taxon>
        <taxon>Picea</taxon>
    </lineage>
</organism>
<proteinExistence type="evidence at transcript level"/>
<dbReference type="Pfam" id="PF01494">
    <property type="entry name" value="FAD_binding_3"/>
    <property type="match status" value="1"/>
</dbReference>
<protein>
    <recommendedName>
        <fullName evidence="1">FAD-binding domain-containing protein</fullName>
    </recommendedName>
</protein>
<dbReference type="GO" id="GO:0071949">
    <property type="term" value="F:FAD binding"/>
    <property type="evidence" value="ECO:0007669"/>
    <property type="project" value="InterPro"/>
</dbReference>
<evidence type="ECO:0000259" key="1">
    <source>
        <dbReference type="Pfam" id="PF01494"/>
    </source>
</evidence>
<dbReference type="InterPro" id="IPR036188">
    <property type="entry name" value="FAD/NAD-bd_sf"/>
</dbReference>
<evidence type="ECO:0000313" key="2">
    <source>
        <dbReference type="EMBL" id="ACN40391.1"/>
    </source>
</evidence>
<dbReference type="PANTHER" id="PTHR46496">
    <property type="match status" value="1"/>
</dbReference>
<dbReference type="EMBL" id="BT070898">
    <property type="protein sequence ID" value="ACN40391.1"/>
    <property type="molecule type" value="mRNA"/>
</dbReference>
<dbReference type="PANTHER" id="PTHR46496:SF8">
    <property type="entry name" value="FAD-BINDING DOMAIN-CONTAINING PROTEIN"/>
    <property type="match status" value="1"/>
</dbReference>
<sequence>MAGINPGVRCLWDRPPLVDKAVIVGGGLGGLSAAIHLRNIGVDAHVYDKYHRLSGGEGTVISICPNGCKVLHHANPLILDKMKEAGKTDMPSCGITPQGDRISEWSLSSHMEELYGQPLIAMFWQDALKILSDSLPEDCKHTGYECANISQGEEGAIVHFRKGDETVTIEAPLVIGADGIHSTIRRVLFGGIEPRDNGRTMWRAIIDGKLCSHKALTMGSFATLQNGRTAFIINGVQGKLYWAFSVTDESTQGEARIRSRDQKEAKERLLKYYEGWDVATHIIQATDPELILERRVLDVPVLSKWSCGRVVLLGDAAHAVTPSFGQGANLAFEDGLELAKQIVTSSDISALEAYEKARIPRASIISEKSQSMGVRQTDEFYNWLYTAVPEV</sequence>
<accession>C0PRF1</accession>
<name>C0PRF1_PICSI</name>
<dbReference type="InterPro" id="IPR002938">
    <property type="entry name" value="FAD-bd"/>
</dbReference>
<dbReference type="AlphaFoldDB" id="C0PRF1"/>
<dbReference type="Gene3D" id="3.50.50.60">
    <property type="entry name" value="FAD/NAD(P)-binding domain"/>
    <property type="match status" value="1"/>
</dbReference>
<dbReference type="PRINTS" id="PR00420">
    <property type="entry name" value="RNGMNOXGNASE"/>
</dbReference>